<dbReference type="AlphaFoldDB" id="A0A0F9VLU2"/>
<protein>
    <submittedName>
        <fullName evidence="1">Uncharacterized protein</fullName>
    </submittedName>
</protein>
<reference evidence="1" key="1">
    <citation type="journal article" date="2015" name="Nature">
        <title>Complex archaea that bridge the gap between prokaryotes and eukaryotes.</title>
        <authorList>
            <person name="Spang A."/>
            <person name="Saw J.H."/>
            <person name="Jorgensen S.L."/>
            <person name="Zaremba-Niedzwiedzka K."/>
            <person name="Martijn J."/>
            <person name="Lind A.E."/>
            <person name="van Eijk R."/>
            <person name="Schleper C."/>
            <person name="Guy L."/>
            <person name="Ettema T.J."/>
        </authorList>
    </citation>
    <scope>NUCLEOTIDE SEQUENCE</scope>
</reference>
<evidence type="ECO:0000313" key="1">
    <source>
        <dbReference type="EMBL" id="KKN74451.1"/>
    </source>
</evidence>
<comment type="caution">
    <text evidence="1">The sequence shown here is derived from an EMBL/GenBank/DDBJ whole genome shotgun (WGS) entry which is preliminary data.</text>
</comment>
<sequence length="51" mass="6331">MKAIDQKIARLEEQSHRHWLRWQKFGGFCNLYYYKEANIKIRKLKGLYEKT</sequence>
<proteinExistence type="predicted"/>
<name>A0A0F9VLU2_9ZZZZ</name>
<accession>A0A0F9VLU2</accession>
<dbReference type="EMBL" id="LAZR01000326">
    <property type="protein sequence ID" value="KKN74451.1"/>
    <property type="molecule type" value="Genomic_DNA"/>
</dbReference>
<organism evidence="1">
    <name type="scientific">marine sediment metagenome</name>
    <dbReference type="NCBI Taxonomy" id="412755"/>
    <lineage>
        <taxon>unclassified sequences</taxon>
        <taxon>metagenomes</taxon>
        <taxon>ecological metagenomes</taxon>
    </lineage>
</organism>
<gene>
    <name evidence="1" type="ORF">LCGC14_0390710</name>
</gene>